<proteinExistence type="predicted"/>
<keyword evidence="3" id="KW-1185">Reference proteome</keyword>
<evidence type="ECO:0000313" key="3">
    <source>
        <dbReference type="Proteomes" id="UP001472866"/>
    </source>
</evidence>
<sequence>MFNSPKDNFGLYEGNPLLRKESSQNGFGKTFKVSSERLKKRNRKWKYLLVLSFFVDCAAAFFFGYQGFYMHEDNTELDPIAFRLAFGVIVVLIGMKQAQLVTGNVNYLTVWQILTALMVFGHFYGSVRNFLWLYDQDFPCFLGDQTNSEHGFCFRGEFFMGTISAVVYLICSSYFLYAWKRHKVEYRLKFGLIKEKATLDELLEQVDEKMQKYSQ</sequence>
<name>A0AAX4P5Y5_9CHLO</name>
<keyword evidence="1" id="KW-0472">Membrane</keyword>
<evidence type="ECO:0000313" key="2">
    <source>
        <dbReference type="EMBL" id="WZN61040.1"/>
    </source>
</evidence>
<dbReference type="Proteomes" id="UP001472866">
    <property type="component" value="Chromosome 03"/>
</dbReference>
<accession>A0AAX4P5Y5</accession>
<feature type="transmembrane region" description="Helical" evidence="1">
    <location>
        <begin position="158"/>
        <end position="179"/>
    </location>
</feature>
<reference evidence="2 3" key="1">
    <citation type="submission" date="2024-03" db="EMBL/GenBank/DDBJ databases">
        <title>Complete genome sequence of the green alga Chloropicon roscoffensis RCC1871.</title>
        <authorList>
            <person name="Lemieux C."/>
            <person name="Pombert J.-F."/>
            <person name="Otis C."/>
            <person name="Turmel M."/>
        </authorList>
    </citation>
    <scope>NUCLEOTIDE SEQUENCE [LARGE SCALE GENOMIC DNA]</scope>
    <source>
        <strain evidence="2 3">RCC1871</strain>
    </source>
</reference>
<feature type="transmembrane region" description="Helical" evidence="1">
    <location>
        <begin position="80"/>
        <end position="98"/>
    </location>
</feature>
<keyword evidence="1" id="KW-0812">Transmembrane</keyword>
<protein>
    <submittedName>
        <fullName evidence="2">Uncharacterized protein</fullName>
    </submittedName>
</protein>
<dbReference type="AlphaFoldDB" id="A0AAX4P5Y5"/>
<keyword evidence="1" id="KW-1133">Transmembrane helix</keyword>
<evidence type="ECO:0000256" key="1">
    <source>
        <dbReference type="SAM" id="Phobius"/>
    </source>
</evidence>
<gene>
    <name evidence="2" type="ORF">HKI87_03g25740</name>
</gene>
<organism evidence="2 3">
    <name type="scientific">Chloropicon roscoffensis</name>
    <dbReference type="NCBI Taxonomy" id="1461544"/>
    <lineage>
        <taxon>Eukaryota</taxon>
        <taxon>Viridiplantae</taxon>
        <taxon>Chlorophyta</taxon>
        <taxon>Chloropicophyceae</taxon>
        <taxon>Chloropicales</taxon>
        <taxon>Chloropicaceae</taxon>
        <taxon>Chloropicon</taxon>
    </lineage>
</organism>
<feature type="transmembrane region" description="Helical" evidence="1">
    <location>
        <begin position="105"/>
        <end position="124"/>
    </location>
</feature>
<dbReference type="EMBL" id="CP151503">
    <property type="protein sequence ID" value="WZN61040.1"/>
    <property type="molecule type" value="Genomic_DNA"/>
</dbReference>
<feature type="transmembrane region" description="Helical" evidence="1">
    <location>
        <begin position="47"/>
        <end position="68"/>
    </location>
</feature>